<organism evidence="4 5">
    <name type="scientific">Elysia marginata</name>
    <dbReference type="NCBI Taxonomy" id="1093978"/>
    <lineage>
        <taxon>Eukaryota</taxon>
        <taxon>Metazoa</taxon>
        <taxon>Spiralia</taxon>
        <taxon>Lophotrochozoa</taxon>
        <taxon>Mollusca</taxon>
        <taxon>Gastropoda</taxon>
        <taxon>Heterobranchia</taxon>
        <taxon>Euthyneura</taxon>
        <taxon>Panpulmonata</taxon>
        <taxon>Sacoglossa</taxon>
        <taxon>Placobranchoidea</taxon>
        <taxon>Plakobranchidae</taxon>
        <taxon>Elysia</taxon>
    </lineage>
</organism>
<evidence type="ECO:0000313" key="4">
    <source>
        <dbReference type="EMBL" id="GFR94475.1"/>
    </source>
</evidence>
<evidence type="ECO:0000256" key="3">
    <source>
        <dbReference type="ARBA" id="ARBA00022691"/>
    </source>
</evidence>
<dbReference type="PROSITE" id="PS51585">
    <property type="entry name" value="SAM_MT_TPMT"/>
    <property type="match status" value="1"/>
</dbReference>
<protein>
    <submittedName>
        <fullName evidence="4">Thiopurine S-methyltransferase</fullName>
    </submittedName>
</protein>
<sequence length="119" mass="13567">MLMDHYQKLNPSGKATPVFYPMCGMSLDMNWLVEQGVSVVGVELVLEALQKFMSRSEDCWSKTCVPELGVDAKLFTRRDNKLKLYCSDVLAFSPKIEGKFDAMYDRGSLQFVEPETQTR</sequence>
<dbReference type="GO" id="GO:0032259">
    <property type="term" value="P:methylation"/>
    <property type="evidence" value="ECO:0007669"/>
    <property type="project" value="UniProtKB-KW"/>
</dbReference>
<accession>A0AAV4HD15</accession>
<evidence type="ECO:0000256" key="2">
    <source>
        <dbReference type="ARBA" id="ARBA00022679"/>
    </source>
</evidence>
<proteinExistence type="predicted"/>
<dbReference type="Pfam" id="PF05724">
    <property type="entry name" value="TPMT"/>
    <property type="match status" value="1"/>
</dbReference>
<keyword evidence="5" id="KW-1185">Reference proteome</keyword>
<gene>
    <name evidence="4" type="ORF">ElyMa_006250600</name>
</gene>
<dbReference type="Proteomes" id="UP000762676">
    <property type="component" value="Unassembled WGS sequence"/>
</dbReference>
<dbReference type="InterPro" id="IPR008854">
    <property type="entry name" value="TPMT"/>
</dbReference>
<keyword evidence="1" id="KW-0489">Methyltransferase</keyword>
<dbReference type="PANTHER" id="PTHR10259">
    <property type="entry name" value="THIOPURINE S-METHYLTRANSFERASE"/>
    <property type="match status" value="1"/>
</dbReference>
<evidence type="ECO:0000256" key="1">
    <source>
        <dbReference type="ARBA" id="ARBA00022603"/>
    </source>
</evidence>
<dbReference type="EMBL" id="BMAT01012551">
    <property type="protein sequence ID" value="GFR94475.1"/>
    <property type="molecule type" value="Genomic_DNA"/>
</dbReference>
<dbReference type="Gene3D" id="3.40.50.150">
    <property type="entry name" value="Vaccinia Virus protein VP39"/>
    <property type="match status" value="1"/>
</dbReference>
<keyword evidence="2" id="KW-0808">Transferase</keyword>
<keyword evidence="3" id="KW-0949">S-adenosyl-L-methionine</keyword>
<evidence type="ECO:0000313" key="5">
    <source>
        <dbReference type="Proteomes" id="UP000762676"/>
    </source>
</evidence>
<comment type="caution">
    <text evidence="4">The sequence shown here is derived from an EMBL/GenBank/DDBJ whole genome shotgun (WGS) entry which is preliminary data.</text>
</comment>
<dbReference type="AlphaFoldDB" id="A0AAV4HD15"/>
<name>A0AAV4HD15_9GAST</name>
<dbReference type="PANTHER" id="PTHR10259:SF11">
    <property type="entry name" value="THIOPURINE S-METHYLTRANSFERASE"/>
    <property type="match status" value="1"/>
</dbReference>
<dbReference type="GO" id="GO:0008119">
    <property type="term" value="F:thiopurine S-methyltransferase activity"/>
    <property type="evidence" value="ECO:0007669"/>
    <property type="project" value="TreeGrafter"/>
</dbReference>
<dbReference type="InterPro" id="IPR029063">
    <property type="entry name" value="SAM-dependent_MTases_sf"/>
</dbReference>
<dbReference type="SUPFAM" id="SSF53335">
    <property type="entry name" value="S-adenosyl-L-methionine-dependent methyltransferases"/>
    <property type="match status" value="1"/>
</dbReference>
<reference evidence="4 5" key="1">
    <citation type="journal article" date="2021" name="Elife">
        <title>Chloroplast acquisition without the gene transfer in kleptoplastic sea slugs, Plakobranchus ocellatus.</title>
        <authorList>
            <person name="Maeda T."/>
            <person name="Takahashi S."/>
            <person name="Yoshida T."/>
            <person name="Shimamura S."/>
            <person name="Takaki Y."/>
            <person name="Nagai Y."/>
            <person name="Toyoda A."/>
            <person name="Suzuki Y."/>
            <person name="Arimoto A."/>
            <person name="Ishii H."/>
            <person name="Satoh N."/>
            <person name="Nishiyama T."/>
            <person name="Hasebe M."/>
            <person name="Maruyama T."/>
            <person name="Minagawa J."/>
            <person name="Obokata J."/>
            <person name="Shigenobu S."/>
        </authorList>
    </citation>
    <scope>NUCLEOTIDE SEQUENCE [LARGE SCALE GENOMIC DNA]</scope>
</reference>